<organism evidence="8">
    <name type="scientific">marine metagenome</name>
    <dbReference type="NCBI Taxonomy" id="408172"/>
    <lineage>
        <taxon>unclassified sequences</taxon>
        <taxon>metagenomes</taxon>
        <taxon>ecological metagenomes</taxon>
    </lineage>
</organism>
<dbReference type="GO" id="GO:0000162">
    <property type="term" value="P:L-tryptophan biosynthetic process"/>
    <property type="evidence" value="ECO:0007669"/>
    <property type="project" value="UniProtKB-UniPathway"/>
</dbReference>
<protein>
    <recommendedName>
        <fullName evidence="2">phosphoribosylanthranilate isomerase</fullName>
        <ecNumber evidence="2">5.3.1.24</ecNumber>
    </recommendedName>
</protein>
<dbReference type="InterPro" id="IPR001240">
    <property type="entry name" value="PRAI_dom"/>
</dbReference>
<dbReference type="UniPathway" id="UPA00035">
    <property type="reaction ID" value="UER00042"/>
</dbReference>
<evidence type="ECO:0000259" key="7">
    <source>
        <dbReference type="Pfam" id="PF00697"/>
    </source>
</evidence>
<feature type="non-terminal residue" evidence="8">
    <location>
        <position position="103"/>
    </location>
</feature>
<evidence type="ECO:0000256" key="3">
    <source>
        <dbReference type="ARBA" id="ARBA00022605"/>
    </source>
</evidence>
<dbReference type="SUPFAM" id="SSF51366">
    <property type="entry name" value="Ribulose-phoshate binding barrel"/>
    <property type="match status" value="1"/>
</dbReference>
<dbReference type="EMBL" id="UINC01072179">
    <property type="protein sequence ID" value="SVC07630.1"/>
    <property type="molecule type" value="Genomic_DNA"/>
</dbReference>
<proteinExistence type="predicted"/>
<keyword evidence="5" id="KW-0057">Aromatic amino acid biosynthesis</keyword>
<feature type="domain" description="N-(5'phosphoribosyl) anthranilate isomerase (PRAI)" evidence="7">
    <location>
        <begin position="11"/>
        <end position="102"/>
    </location>
</feature>
<evidence type="ECO:0000256" key="5">
    <source>
        <dbReference type="ARBA" id="ARBA00023141"/>
    </source>
</evidence>
<comment type="pathway">
    <text evidence="1">Amino-acid biosynthesis; L-tryptophan biosynthesis; L-tryptophan from chorismate: step 3/5.</text>
</comment>
<dbReference type="AlphaFoldDB" id="A0A382J6E2"/>
<keyword evidence="4" id="KW-0822">Tryptophan biosynthesis</keyword>
<keyword evidence="6" id="KW-0413">Isomerase</keyword>
<dbReference type="InterPro" id="IPR011060">
    <property type="entry name" value="RibuloseP-bd_barrel"/>
</dbReference>
<dbReference type="PANTHER" id="PTHR42894">
    <property type="entry name" value="N-(5'-PHOSPHORIBOSYL)ANTHRANILATE ISOMERASE"/>
    <property type="match status" value="1"/>
</dbReference>
<reference evidence="8" key="1">
    <citation type="submission" date="2018-05" db="EMBL/GenBank/DDBJ databases">
        <authorList>
            <person name="Lanie J.A."/>
            <person name="Ng W.-L."/>
            <person name="Kazmierczak K.M."/>
            <person name="Andrzejewski T.M."/>
            <person name="Davidsen T.M."/>
            <person name="Wayne K.J."/>
            <person name="Tettelin H."/>
            <person name="Glass J.I."/>
            <person name="Rusch D."/>
            <person name="Podicherti R."/>
            <person name="Tsui H.-C.T."/>
            <person name="Winkler M.E."/>
        </authorList>
    </citation>
    <scope>NUCLEOTIDE SEQUENCE</scope>
</reference>
<accession>A0A382J6E2</accession>
<dbReference type="Gene3D" id="3.20.20.70">
    <property type="entry name" value="Aldolase class I"/>
    <property type="match status" value="1"/>
</dbReference>
<sequence>MNWILDIPKNVKKVGVFVNEKIENIHSIARDLNLDFIQLHGHESADYCDQMIKPVIKVFRVGDDFDSNVLKDYQVAAFLFDTYRKGRSGGTGEIFNWDLIADL</sequence>
<evidence type="ECO:0000256" key="1">
    <source>
        <dbReference type="ARBA" id="ARBA00004664"/>
    </source>
</evidence>
<dbReference type="PANTHER" id="PTHR42894:SF1">
    <property type="entry name" value="N-(5'-PHOSPHORIBOSYL)ANTHRANILATE ISOMERASE"/>
    <property type="match status" value="1"/>
</dbReference>
<gene>
    <name evidence="8" type="ORF">METZ01_LOCUS260484</name>
</gene>
<name>A0A382J6E2_9ZZZZ</name>
<dbReference type="Pfam" id="PF00697">
    <property type="entry name" value="PRAI"/>
    <property type="match status" value="1"/>
</dbReference>
<evidence type="ECO:0000256" key="6">
    <source>
        <dbReference type="ARBA" id="ARBA00023235"/>
    </source>
</evidence>
<evidence type="ECO:0000256" key="2">
    <source>
        <dbReference type="ARBA" id="ARBA00012572"/>
    </source>
</evidence>
<dbReference type="InterPro" id="IPR044643">
    <property type="entry name" value="TrpF_fam"/>
</dbReference>
<keyword evidence="3" id="KW-0028">Amino-acid biosynthesis</keyword>
<dbReference type="EC" id="5.3.1.24" evidence="2"/>
<evidence type="ECO:0000256" key="4">
    <source>
        <dbReference type="ARBA" id="ARBA00022822"/>
    </source>
</evidence>
<dbReference type="GO" id="GO:0004640">
    <property type="term" value="F:phosphoribosylanthranilate isomerase activity"/>
    <property type="evidence" value="ECO:0007669"/>
    <property type="project" value="UniProtKB-EC"/>
</dbReference>
<dbReference type="CDD" id="cd00405">
    <property type="entry name" value="PRAI"/>
    <property type="match status" value="1"/>
</dbReference>
<dbReference type="InterPro" id="IPR013785">
    <property type="entry name" value="Aldolase_TIM"/>
</dbReference>
<evidence type="ECO:0000313" key="8">
    <source>
        <dbReference type="EMBL" id="SVC07630.1"/>
    </source>
</evidence>